<accession>A0ABD2QCV8</accession>
<dbReference type="SMART" id="SM00360">
    <property type="entry name" value="RRM"/>
    <property type="match status" value="2"/>
</dbReference>
<evidence type="ECO:0000313" key="5">
    <source>
        <dbReference type="EMBL" id="KAL3316146.1"/>
    </source>
</evidence>
<name>A0ABD2QCV8_9PLAT</name>
<dbReference type="InterPro" id="IPR035979">
    <property type="entry name" value="RBD_domain_sf"/>
</dbReference>
<dbReference type="InterPro" id="IPR000504">
    <property type="entry name" value="RRM_dom"/>
</dbReference>
<feature type="region of interest" description="Disordered" evidence="3">
    <location>
        <begin position="258"/>
        <end position="323"/>
    </location>
</feature>
<dbReference type="Pfam" id="PF00076">
    <property type="entry name" value="RRM_1"/>
    <property type="match status" value="2"/>
</dbReference>
<dbReference type="GO" id="GO:0003723">
    <property type="term" value="F:RNA binding"/>
    <property type="evidence" value="ECO:0007669"/>
    <property type="project" value="UniProtKB-UniRule"/>
</dbReference>
<evidence type="ECO:0000256" key="2">
    <source>
        <dbReference type="PROSITE-ProRule" id="PRU00176"/>
    </source>
</evidence>
<feature type="domain" description="RRM" evidence="4">
    <location>
        <begin position="126"/>
        <end position="203"/>
    </location>
</feature>
<proteinExistence type="predicted"/>
<dbReference type="SUPFAM" id="SSF54928">
    <property type="entry name" value="RNA-binding domain, RBD"/>
    <property type="match status" value="3"/>
</dbReference>
<dbReference type="Gene3D" id="3.30.70.330">
    <property type="match status" value="3"/>
</dbReference>
<keyword evidence="6" id="KW-1185">Reference proteome</keyword>
<evidence type="ECO:0000256" key="1">
    <source>
        <dbReference type="ARBA" id="ARBA00022884"/>
    </source>
</evidence>
<feature type="compositionally biased region" description="Gly residues" evidence="3">
    <location>
        <begin position="86"/>
        <end position="95"/>
    </location>
</feature>
<evidence type="ECO:0000259" key="4">
    <source>
        <dbReference type="PROSITE" id="PS50102"/>
    </source>
</evidence>
<keyword evidence="1 2" id="KW-0694">RNA-binding</keyword>
<sequence>MSWLDVKDWFRREMGDSGFVTLYASNGKPNGVATIEVKMARLCDEAAEKLNGVELHGRKVICRRETPRDYDRCRAMDVVGAPSRESGGGSPGPGSSGSRDDRLPPVGCAVTPMMLEHVGFLGPITDSVYVHNLKFEVKWQKLKDHFRRAGNVIKADVSEDRQGQSRGFATVRFEHPYEALLAVAMFHNQPLEGREMRVRMDKEGSVAHPHRPLFMPNSRGAAAATEFLAQMTRRMNSRDRNEASIAAAVADIMMRPPPPHPLPLAHPPMHAMHPYHHPHSSRPPHDYYDYPPPARARSRSPPPAADRFKSEEVPEAETGGSAGSGRVIVRNIPLAFTDRDLEHYFAGFGQLKDARICVDANRRSLGYGFVEYFNSDDSKQACSRMNGYTIDGMPMRVSYS</sequence>
<dbReference type="EMBL" id="JBJKFK010000592">
    <property type="protein sequence ID" value="KAL3316146.1"/>
    <property type="molecule type" value="Genomic_DNA"/>
</dbReference>
<feature type="region of interest" description="Disordered" evidence="3">
    <location>
        <begin position="78"/>
        <end position="105"/>
    </location>
</feature>
<dbReference type="AlphaFoldDB" id="A0ABD2QCV8"/>
<dbReference type="PANTHER" id="PTHR23003:SF3">
    <property type="entry name" value="FI21236P1-RELATED"/>
    <property type="match status" value="1"/>
</dbReference>
<feature type="domain" description="RRM" evidence="4">
    <location>
        <begin position="325"/>
        <end position="400"/>
    </location>
</feature>
<evidence type="ECO:0000256" key="3">
    <source>
        <dbReference type="SAM" id="MobiDB-lite"/>
    </source>
</evidence>
<evidence type="ECO:0000313" key="6">
    <source>
        <dbReference type="Proteomes" id="UP001626550"/>
    </source>
</evidence>
<comment type="caution">
    <text evidence="5">The sequence shown here is derived from an EMBL/GenBank/DDBJ whole genome shotgun (WGS) entry which is preliminary data.</text>
</comment>
<dbReference type="InterPro" id="IPR012677">
    <property type="entry name" value="Nucleotide-bd_a/b_plait_sf"/>
</dbReference>
<feature type="compositionally biased region" description="Basic residues" evidence="3">
    <location>
        <begin position="273"/>
        <end position="282"/>
    </location>
</feature>
<protein>
    <recommendedName>
        <fullName evidence="4">RRM domain-containing protein</fullName>
    </recommendedName>
</protein>
<gene>
    <name evidence="5" type="ORF">Ciccas_005213</name>
</gene>
<dbReference type="CDD" id="cd00590">
    <property type="entry name" value="RRM_SF"/>
    <property type="match status" value="1"/>
</dbReference>
<dbReference type="Proteomes" id="UP001626550">
    <property type="component" value="Unassembled WGS sequence"/>
</dbReference>
<dbReference type="InterPro" id="IPR050374">
    <property type="entry name" value="RRT5_SRSF_SR"/>
</dbReference>
<dbReference type="PROSITE" id="PS50102">
    <property type="entry name" value="RRM"/>
    <property type="match status" value="2"/>
</dbReference>
<feature type="compositionally biased region" description="Pro residues" evidence="3">
    <location>
        <begin position="290"/>
        <end position="304"/>
    </location>
</feature>
<dbReference type="PANTHER" id="PTHR23003">
    <property type="entry name" value="RNA RECOGNITION MOTIF RRM DOMAIN CONTAINING PROTEIN"/>
    <property type="match status" value="1"/>
</dbReference>
<organism evidence="5 6">
    <name type="scientific">Cichlidogyrus casuarinus</name>
    <dbReference type="NCBI Taxonomy" id="1844966"/>
    <lineage>
        <taxon>Eukaryota</taxon>
        <taxon>Metazoa</taxon>
        <taxon>Spiralia</taxon>
        <taxon>Lophotrochozoa</taxon>
        <taxon>Platyhelminthes</taxon>
        <taxon>Monogenea</taxon>
        <taxon>Monopisthocotylea</taxon>
        <taxon>Dactylogyridea</taxon>
        <taxon>Ancyrocephalidae</taxon>
        <taxon>Cichlidogyrus</taxon>
    </lineage>
</organism>
<reference evidence="5 6" key="1">
    <citation type="submission" date="2024-11" db="EMBL/GenBank/DDBJ databases">
        <title>Adaptive evolution of stress response genes in parasites aligns with host niche diversity.</title>
        <authorList>
            <person name="Hahn C."/>
            <person name="Resl P."/>
        </authorList>
    </citation>
    <scope>NUCLEOTIDE SEQUENCE [LARGE SCALE GENOMIC DNA]</scope>
    <source>
        <strain evidence="5">EGGRZ-B1_66</strain>
        <tissue evidence="5">Body</tissue>
    </source>
</reference>